<accession>A0ABT4D3M9</accession>
<keyword evidence="2" id="KW-0479">Metal-binding</keyword>
<evidence type="ECO:0000256" key="4">
    <source>
        <dbReference type="ARBA" id="ARBA00023277"/>
    </source>
</evidence>
<evidence type="ECO:0000259" key="6">
    <source>
        <dbReference type="Pfam" id="PF01979"/>
    </source>
</evidence>
<gene>
    <name evidence="7" type="primary">nagA</name>
    <name evidence="7" type="ORF">OW763_15565</name>
</gene>
<proteinExistence type="inferred from homology"/>
<dbReference type="GO" id="GO:0008448">
    <property type="term" value="F:N-acetylglucosamine-6-phosphate deacetylase activity"/>
    <property type="evidence" value="ECO:0007669"/>
    <property type="project" value="UniProtKB-EC"/>
</dbReference>
<evidence type="ECO:0000313" key="7">
    <source>
        <dbReference type="EMBL" id="MCY6485742.1"/>
    </source>
</evidence>
<comment type="similarity">
    <text evidence="1 5">Belongs to the metallo-dependent hydrolases superfamily. NagA family.</text>
</comment>
<evidence type="ECO:0000256" key="2">
    <source>
        <dbReference type="ARBA" id="ARBA00022723"/>
    </source>
</evidence>
<dbReference type="EMBL" id="JAPQER010000010">
    <property type="protein sequence ID" value="MCY6485742.1"/>
    <property type="molecule type" value="Genomic_DNA"/>
</dbReference>
<dbReference type="SUPFAM" id="SSF51556">
    <property type="entry name" value="Metallo-dependent hydrolases"/>
    <property type="match status" value="1"/>
</dbReference>
<feature type="domain" description="Amidohydrolase-related" evidence="6">
    <location>
        <begin position="51"/>
        <end position="377"/>
    </location>
</feature>
<evidence type="ECO:0000256" key="3">
    <source>
        <dbReference type="ARBA" id="ARBA00022801"/>
    </source>
</evidence>
<dbReference type="NCBIfam" id="TIGR00221">
    <property type="entry name" value="nagA"/>
    <property type="match status" value="1"/>
</dbReference>
<evidence type="ECO:0000313" key="8">
    <source>
        <dbReference type="Proteomes" id="UP001078443"/>
    </source>
</evidence>
<organism evidence="7 8">
    <name type="scientific">Clostridium aestuarii</name>
    <dbReference type="NCBI Taxonomy" id="338193"/>
    <lineage>
        <taxon>Bacteria</taxon>
        <taxon>Bacillati</taxon>
        <taxon>Bacillota</taxon>
        <taxon>Clostridia</taxon>
        <taxon>Eubacteriales</taxon>
        <taxon>Clostridiaceae</taxon>
        <taxon>Clostridium</taxon>
    </lineage>
</organism>
<comment type="caution">
    <text evidence="7">The sequence shown here is derived from an EMBL/GenBank/DDBJ whole genome shotgun (WGS) entry which is preliminary data.</text>
</comment>
<dbReference type="RefSeq" id="WP_268042346.1">
    <property type="nucleotide sequence ID" value="NZ_JAPQER010000010.1"/>
</dbReference>
<name>A0ABT4D3M9_9CLOT</name>
<dbReference type="InterPro" id="IPR032466">
    <property type="entry name" value="Metal_Hydrolase"/>
</dbReference>
<dbReference type="InterPro" id="IPR006680">
    <property type="entry name" value="Amidohydro-rel"/>
</dbReference>
<dbReference type="Proteomes" id="UP001078443">
    <property type="component" value="Unassembled WGS sequence"/>
</dbReference>
<dbReference type="PIRSF" id="PIRSF038994">
    <property type="entry name" value="NagA"/>
    <property type="match status" value="1"/>
</dbReference>
<keyword evidence="3 5" id="KW-0378">Hydrolase</keyword>
<dbReference type="Gene3D" id="2.30.40.10">
    <property type="entry name" value="Urease, subunit C, domain 1"/>
    <property type="match status" value="1"/>
</dbReference>
<sequence length="382" mass="42746">MKAIINGKIITQEGILQNSVILFDNKIKHIISKERLYQYDLEQIIDAKGKYVSPGFIDLHIHGSGGSDTMDGSIEDIIKISNTICKNGVTAFLPTTMTMSSEDIYNVLDCIRECMKKELNGARVLGAHLEGPFINEKYKGAQNSKFIKKPSYDFIKDYFDIIKIITLAPEMDQNNQFIKKMEMHKDIILSIGHTNATYEQAMDAIKKGVTHVTHTFNAMTPLHHRKPGVVGAAFQSEVNCELIADTIHVHPGLFQFFVNVKGKDRVVLVTDSMRAGCMKCGEYELGTQKVIVDETSARLEDGTLAGSILTLNIALKNMYEHTNLELHEVVNMASLNGAKELKIDNEKGSFKDGKDADITIFDDEFNIYLTIIEGKTVYNNLD</sequence>
<dbReference type="EC" id="3.5.1.25" evidence="7"/>
<keyword evidence="4 5" id="KW-0119">Carbohydrate metabolism</keyword>
<dbReference type="SUPFAM" id="SSF51338">
    <property type="entry name" value="Composite domain of metallo-dependent hydrolases"/>
    <property type="match status" value="1"/>
</dbReference>
<evidence type="ECO:0000256" key="5">
    <source>
        <dbReference type="PIRNR" id="PIRNR038994"/>
    </source>
</evidence>
<protein>
    <submittedName>
        <fullName evidence="7">N-acetylglucosamine-6-phosphate deacetylase</fullName>
        <ecNumber evidence="7">3.5.1.25</ecNumber>
    </submittedName>
</protein>
<dbReference type="PANTHER" id="PTHR11113:SF14">
    <property type="entry name" value="N-ACETYLGLUCOSAMINE-6-PHOSPHATE DEACETYLASE"/>
    <property type="match status" value="1"/>
</dbReference>
<dbReference type="PANTHER" id="PTHR11113">
    <property type="entry name" value="N-ACETYLGLUCOSAMINE-6-PHOSPHATE DEACETYLASE"/>
    <property type="match status" value="1"/>
</dbReference>
<dbReference type="InterPro" id="IPR003764">
    <property type="entry name" value="GlcNAc_6-P_deAcase"/>
</dbReference>
<dbReference type="Pfam" id="PF01979">
    <property type="entry name" value="Amidohydro_1"/>
    <property type="match status" value="1"/>
</dbReference>
<keyword evidence="8" id="KW-1185">Reference proteome</keyword>
<dbReference type="Gene3D" id="3.20.20.140">
    <property type="entry name" value="Metal-dependent hydrolases"/>
    <property type="match status" value="1"/>
</dbReference>
<dbReference type="InterPro" id="IPR011059">
    <property type="entry name" value="Metal-dep_hydrolase_composite"/>
</dbReference>
<dbReference type="CDD" id="cd00854">
    <property type="entry name" value="NagA"/>
    <property type="match status" value="1"/>
</dbReference>
<reference evidence="7" key="1">
    <citation type="submission" date="2022-12" db="EMBL/GenBank/DDBJ databases">
        <authorList>
            <person name="Wang J."/>
        </authorList>
    </citation>
    <scope>NUCLEOTIDE SEQUENCE</scope>
    <source>
        <strain evidence="7">HY-45-18</strain>
    </source>
</reference>
<evidence type="ECO:0000256" key="1">
    <source>
        <dbReference type="ARBA" id="ARBA00010716"/>
    </source>
</evidence>